<dbReference type="AlphaFoldDB" id="A0A9W6ZW09"/>
<dbReference type="Proteomes" id="UP001165122">
    <property type="component" value="Unassembled WGS sequence"/>
</dbReference>
<reference evidence="4" key="1">
    <citation type="journal article" date="2023" name="Commun. Biol.">
        <title>Genome analysis of Parmales, the sister group of diatoms, reveals the evolutionary specialization of diatoms from phago-mixotrophs to photoautotrophs.</title>
        <authorList>
            <person name="Ban H."/>
            <person name="Sato S."/>
            <person name="Yoshikawa S."/>
            <person name="Yamada K."/>
            <person name="Nakamura Y."/>
            <person name="Ichinomiya M."/>
            <person name="Sato N."/>
            <person name="Blanc-Mathieu R."/>
            <person name="Endo H."/>
            <person name="Kuwata A."/>
            <person name="Ogata H."/>
        </authorList>
    </citation>
    <scope>NUCLEOTIDE SEQUENCE [LARGE SCALE GENOMIC DNA]</scope>
    <source>
        <strain evidence="4">NIES 3700</strain>
    </source>
</reference>
<sequence>MVKTSTLLSKLFQHADPSSALVALQNDKQFSKTDRRNLCSLTSISPSWSTCDQTMVENKNDLCQMLLEELYIPYKFYSTSLKSHPPRNSFDNKKATLPLKKTKCGFWSATDKTKTCSWLPSPTNTFDCVVHFIQSTSGTGVILSSSKILTCAHVIDNNDDDDDVIPNRLGRKKIVMLANSRIFESGCINVEESLDGTKDVAMLELGDEIILSSQMPSEEITYAELAIVPPTSGDQIFTVGNPSNIDLESTRVSRSGTPNSIEFDPPIFHLSLGTCENYTSKKVYDLRIGVASRGRAPTRGETKGILESESTEEESGVIMEHTCWTYWGHSGAPLFNVDGEVVGLHSSWCSKSGIRMAVKLRVLRECFEEGGGKKKKVKKGKKVTKRKRKEEEIIDLTSP</sequence>
<name>A0A9W6ZW09_9STRA</name>
<dbReference type="OrthoDB" id="200917at2759"/>
<dbReference type="SUPFAM" id="SSF50494">
    <property type="entry name" value="Trypsin-like serine proteases"/>
    <property type="match status" value="1"/>
</dbReference>
<dbReference type="PANTHER" id="PTHR43019:SF23">
    <property type="entry name" value="PROTEASE DO-LIKE 5, CHLOROPLASTIC"/>
    <property type="match status" value="1"/>
</dbReference>
<keyword evidence="1" id="KW-0843">Virulence</keyword>
<evidence type="ECO:0000256" key="2">
    <source>
        <dbReference type="SAM" id="MobiDB-lite"/>
    </source>
</evidence>
<dbReference type="InterPro" id="IPR043504">
    <property type="entry name" value="Peptidase_S1_PA_chymotrypsin"/>
</dbReference>
<dbReference type="InterPro" id="IPR009003">
    <property type="entry name" value="Peptidase_S1_PA"/>
</dbReference>
<evidence type="ECO:0000313" key="4">
    <source>
        <dbReference type="Proteomes" id="UP001165122"/>
    </source>
</evidence>
<dbReference type="Gene3D" id="2.40.10.10">
    <property type="entry name" value="Trypsin-like serine proteases"/>
    <property type="match status" value="2"/>
</dbReference>
<dbReference type="Pfam" id="PF13365">
    <property type="entry name" value="Trypsin_2"/>
    <property type="match status" value="1"/>
</dbReference>
<feature type="compositionally biased region" description="Basic residues" evidence="2">
    <location>
        <begin position="377"/>
        <end position="388"/>
    </location>
</feature>
<organism evidence="3 4">
    <name type="scientific">Triparma laevis f. longispina</name>
    <dbReference type="NCBI Taxonomy" id="1714387"/>
    <lineage>
        <taxon>Eukaryota</taxon>
        <taxon>Sar</taxon>
        <taxon>Stramenopiles</taxon>
        <taxon>Ochrophyta</taxon>
        <taxon>Bolidophyceae</taxon>
        <taxon>Parmales</taxon>
        <taxon>Triparmaceae</taxon>
        <taxon>Triparma</taxon>
    </lineage>
</organism>
<evidence type="ECO:0000256" key="1">
    <source>
        <dbReference type="ARBA" id="ARBA00023026"/>
    </source>
</evidence>
<dbReference type="PANTHER" id="PTHR43019">
    <property type="entry name" value="SERINE ENDOPROTEASE DEGS"/>
    <property type="match status" value="1"/>
</dbReference>
<accession>A0A9W6ZW09</accession>
<dbReference type="EMBL" id="BRXW01000470">
    <property type="protein sequence ID" value="GMH57534.1"/>
    <property type="molecule type" value="Genomic_DNA"/>
</dbReference>
<keyword evidence="4" id="KW-1185">Reference proteome</keyword>
<evidence type="ECO:0000313" key="3">
    <source>
        <dbReference type="EMBL" id="GMH57534.1"/>
    </source>
</evidence>
<comment type="caution">
    <text evidence="3">The sequence shown here is derived from an EMBL/GenBank/DDBJ whole genome shotgun (WGS) entry which is preliminary data.</text>
</comment>
<feature type="region of interest" description="Disordered" evidence="2">
    <location>
        <begin position="377"/>
        <end position="399"/>
    </location>
</feature>
<proteinExistence type="predicted"/>
<protein>
    <submittedName>
        <fullName evidence="3">Uncharacterized protein</fullName>
    </submittedName>
</protein>
<gene>
    <name evidence="3" type="ORF">TrLO_g15225</name>
</gene>